<dbReference type="Proteomes" id="UP000287651">
    <property type="component" value="Unassembled WGS sequence"/>
</dbReference>
<sequence length="99" mass="10771">MQLPIAPALSLPCHSTSPAAVVIAPSAAYSHNRDPTIRLPSRITVAKLVLYIGKTKKKRKANKILKNGKGKERPSKTNVAKKDLAKDKGQCFHYGKDGH</sequence>
<accession>A0A426ZAC0</accession>
<organism evidence="1 2">
    <name type="scientific">Ensete ventricosum</name>
    <name type="common">Abyssinian banana</name>
    <name type="synonym">Musa ensete</name>
    <dbReference type="NCBI Taxonomy" id="4639"/>
    <lineage>
        <taxon>Eukaryota</taxon>
        <taxon>Viridiplantae</taxon>
        <taxon>Streptophyta</taxon>
        <taxon>Embryophyta</taxon>
        <taxon>Tracheophyta</taxon>
        <taxon>Spermatophyta</taxon>
        <taxon>Magnoliopsida</taxon>
        <taxon>Liliopsida</taxon>
        <taxon>Zingiberales</taxon>
        <taxon>Musaceae</taxon>
        <taxon>Ensete</taxon>
    </lineage>
</organism>
<evidence type="ECO:0000313" key="1">
    <source>
        <dbReference type="EMBL" id="RRT60902.1"/>
    </source>
</evidence>
<reference evidence="1 2" key="1">
    <citation type="journal article" date="2014" name="Agronomy (Basel)">
        <title>A Draft Genome Sequence for Ensete ventricosum, the Drought-Tolerant Tree Against Hunger.</title>
        <authorList>
            <person name="Harrison J."/>
            <person name="Moore K.A."/>
            <person name="Paszkiewicz K."/>
            <person name="Jones T."/>
            <person name="Grant M."/>
            <person name="Ambacheew D."/>
            <person name="Muzemil S."/>
            <person name="Studholme D.J."/>
        </authorList>
    </citation>
    <scope>NUCLEOTIDE SEQUENCE [LARGE SCALE GENOMIC DNA]</scope>
</reference>
<gene>
    <name evidence="1" type="ORF">B296_00012629</name>
</gene>
<comment type="caution">
    <text evidence="1">The sequence shown here is derived from an EMBL/GenBank/DDBJ whole genome shotgun (WGS) entry which is preliminary data.</text>
</comment>
<name>A0A426ZAC0_ENSVE</name>
<proteinExistence type="predicted"/>
<evidence type="ECO:0000313" key="2">
    <source>
        <dbReference type="Proteomes" id="UP000287651"/>
    </source>
</evidence>
<dbReference type="AlphaFoldDB" id="A0A426ZAC0"/>
<protein>
    <submittedName>
        <fullName evidence="1">Uncharacterized protein</fullName>
    </submittedName>
</protein>
<dbReference type="EMBL" id="AMZH03007606">
    <property type="protein sequence ID" value="RRT60902.1"/>
    <property type="molecule type" value="Genomic_DNA"/>
</dbReference>